<comment type="caution">
    <text evidence="1">The sequence shown here is derived from an EMBL/GenBank/DDBJ whole genome shotgun (WGS) entry which is preliminary data.</text>
</comment>
<name>A0ACA9PJM5_9GLOM</name>
<feature type="non-terminal residue" evidence="1">
    <location>
        <position position="129"/>
    </location>
</feature>
<proteinExistence type="predicted"/>
<protein>
    <submittedName>
        <fullName evidence="1">8912_t:CDS:1</fullName>
    </submittedName>
</protein>
<accession>A0ACA9PJM5</accession>
<gene>
    <name evidence="1" type="ORF">SPELUC_LOCUS11846</name>
</gene>
<sequence>MGLPCAHYIQNLDANQSILLENIHKHWWIQGCPPIPQIRENIFHHEDLLEPLLQNLEERYQEWPEHQRAAARETLNNMIDSPIMALRDPQVINTKGRPSDAPNRQPTNTTRRDPSGFEFVDHRTRQCSL</sequence>
<dbReference type="EMBL" id="CAJVPW010026162">
    <property type="protein sequence ID" value="CAG8711484.1"/>
    <property type="molecule type" value="Genomic_DNA"/>
</dbReference>
<dbReference type="Proteomes" id="UP000789366">
    <property type="component" value="Unassembled WGS sequence"/>
</dbReference>
<keyword evidence="2" id="KW-1185">Reference proteome</keyword>
<reference evidence="1" key="1">
    <citation type="submission" date="2021-06" db="EMBL/GenBank/DDBJ databases">
        <authorList>
            <person name="Kallberg Y."/>
            <person name="Tangrot J."/>
            <person name="Rosling A."/>
        </authorList>
    </citation>
    <scope>NUCLEOTIDE SEQUENCE</scope>
    <source>
        <strain evidence="1">28 12/20/2015</strain>
    </source>
</reference>
<evidence type="ECO:0000313" key="1">
    <source>
        <dbReference type="EMBL" id="CAG8711484.1"/>
    </source>
</evidence>
<organism evidence="1 2">
    <name type="scientific">Cetraspora pellucida</name>
    <dbReference type="NCBI Taxonomy" id="1433469"/>
    <lineage>
        <taxon>Eukaryota</taxon>
        <taxon>Fungi</taxon>
        <taxon>Fungi incertae sedis</taxon>
        <taxon>Mucoromycota</taxon>
        <taxon>Glomeromycotina</taxon>
        <taxon>Glomeromycetes</taxon>
        <taxon>Diversisporales</taxon>
        <taxon>Gigasporaceae</taxon>
        <taxon>Cetraspora</taxon>
    </lineage>
</organism>
<evidence type="ECO:0000313" key="2">
    <source>
        <dbReference type="Proteomes" id="UP000789366"/>
    </source>
</evidence>